<dbReference type="Pfam" id="PF03861">
    <property type="entry name" value="ANTAR"/>
    <property type="match status" value="1"/>
</dbReference>
<dbReference type="SMART" id="SM00065">
    <property type="entry name" value="GAF"/>
    <property type="match status" value="1"/>
</dbReference>
<protein>
    <submittedName>
        <fullName evidence="6">GAF and ANTAR domain-containing protein</fullName>
    </submittedName>
</protein>
<dbReference type="Pfam" id="PF13185">
    <property type="entry name" value="GAF_2"/>
    <property type="match status" value="1"/>
</dbReference>
<accession>A0ABY4QUI2</accession>
<dbReference type="InterPro" id="IPR011006">
    <property type="entry name" value="CheY-like_superfamily"/>
</dbReference>
<keyword evidence="7" id="KW-1185">Reference proteome</keyword>
<name>A0ABY4QUI2_9ACTN</name>
<organism evidence="6 7">
    <name type="scientific">Jatrophihabitans telluris</name>
    <dbReference type="NCBI Taxonomy" id="2038343"/>
    <lineage>
        <taxon>Bacteria</taxon>
        <taxon>Bacillati</taxon>
        <taxon>Actinomycetota</taxon>
        <taxon>Actinomycetes</taxon>
        <taxon>Jatrophihabitantales</taxon>
        <taxon>Jatrophihabitantaceae</taxon>
        <taxon>Jatrophihabitans</taxon>
    </lineage>
</organism>
<dbReference type="SUPFAM" id="SSF52172">
    <property type="entry name" value="CheY-like"/>
    <property type="match status" value="1"/>
</dbReference>
<dbReference type="SUPFAM" id="SSF55781">
    <property type="entry name" value="GAF domain-like"/>
    <property type="match status" value="1"/>
</dbReference>
<dbReference type="Gene3D" id="3.30.450.40">
    <property type="match status" value="1"/>
</dbReference>
<gene>
    <name evidence="6" type="ORF">M6D93_12470</name>
</gene>
<dbReference type="SMART" id="SM01012">
    <property type="entry name" value="ANTAR"/>
    <property type="match status" value="1"/>
</dbReference>
<keyword evidence="2" id="KW-0418">Kinase</keyword>
<feature type="domain" description="ANTAR" evidence="5">
    <location>
        <begin position="165"/>
        <end position="226"/>
    </location>
</feature>
<dbReference type="EMBL" id="CP097332">
    <property type="protein sequence ID" value="UQX87115.1"/>
    <property type="molecule type" value="Genomic_DNA"/>
</dbReference>
<dbReference type="InterPro" id="IPR036388">
    <property type="entry name" value="WH-like_DNA-bd_sf"/>
</dbReference>
<reference evidence="6" key="2">
    <citation type="submission" date="2022-05" db="EMBL/GenBank/DDBJ databases">
        <authorList>
            <person name="Kim J.-S."/>
            <person name="Lee K."/>
            <person name="Suh M."/>
            <person name="Eom M."/>
            <person name="Kim J.-S."/>
            <person name="Kim D.-S."/>
            <person name="Ko S.-H."/>
            <person name="Shin Y."/>
            <person name="Lee J.-S."/>
        </authorList>
    </citation>
    <scope>NUCLEOTIDE SEQUENCE</scope>
    <source>
        <strain evidence="6">N237</strain>
    </source>
</reference>
<evidence type="ECO:0000313" key="7">
    <source>
        <dbReference type="Proteomes" id="UP001056336"/>
    </source>
</evidence>
<reference evidence="6" key="1">
    <citation type="journal article" date="2018" name="Int. J. Syst. Evol. Microbiol.">
        <title>Jatrophihabitans telluris sp. nov., isolated from sediment soil of lava forest wetlands and the emended description of the genus Jatrophihabitans.</title>
        <authorList>
            <person name="Lee K.C."/>
            <person name="Suh M.K."/>
            <person name="Eom M.K."/>
            <person name="Kim K.K."/>
            <person name="Kim J.S."/>
            <person name="Kim D.S."/>
            <person name="Ko S.H."/>
            <person name="Shin Y.K."/>
            <person name="Lee J.S."/>
        </authorList>
    </citation>
    <scope>NUCLEOTIDE SEQUENCE</scope>
    <source>
        <strain evidence="6">N237</strain>
    </source>
</reference>
<dbReference type="RefSeq" id="WP_249769562.1">
    <property type="nucleotide sequence ID" value="NZ_CP097332.1"/>
</dbReference>
<keyword evidence="4" id="KW-0804">Transcription</keyword>
<evidence type="ECO:0000256" key="2">
    <source>
        <dbReference type="ARBA" id="ARBA00022777"/>
    </source>
</evidence>
<keyword evidence="1" id="KW-0808">Transferase</keyword>
<dbReference type="InterPro" id="IPR005561">
    <property type="entry name" value="ANTAR"/>
</dbReference>
<dbReference type="InterPro" id="IPR012074">
    <property type="entry name" value="GAF_ANTAR"/>
</dbReference>
<dbReference type="Gene3D" id="1.10.10.10">
    <property type="entry name" value="Winged helix-like DNA-binding domain superfamily/Winged helix DNA-binding domain"/>
    <property type="match status" value="1"/>
</dbReference>
<dbReference type="Proteomes" id="UP001056336">
    <property type="component" value="Chromosome"/>
</dbReference>
<evidence type="ECO:0000259" key="5">
    <source>
        <dbReference type="PROSITE" id="PS50921"/>
    </source>
</evidence>
<dbReference type="InterPro" id="IPR003018">
    <property type="entry name" value="GAF"/>
</dbReference>
<dbReference type="InterPro" id="IPR029016">
    <property type="entry name" value="GAF-like_dom_sf"/>
</dbReference>
<dbReference type="PIRSF" id="PIRSF036625">
    <property type="entry name" value="GAF_ANTAR"/>
    <property type="match status" value="1"/>
</dbReference>
<keyword evidence="3" id="KW-0805">Transcription regulation</keyword>
<proteinExistence type="predicted"/>
<evidence type="ECO:0000313" key="6">
    <source>
        <dbReference type="EMBL" id="UQX87115.1"/>
    </source>
</evidence>
<evidence type="ECO:0000256" key="4">
    <source>
        <dbReference type="ARBA" id="ARBA00023163"/>
    </source>
</evidence>
<sequence length="241" mass="26298">MSEPLDAVQLFARIARDLASQDDYARTMQRIVELSIQLVGADIAALWEINSGGKVALRATTDSASGQELHSILTRIDEGVATSALRDRRTIVMQDLETEQRWPAYVAAVKQRELPIRSATAYPLSLGGADLGALALYSAKPEYFSPDLIDVGGVLADHAGIALDSARTADKAEHLQTALISNRRIGIAIGILMALHRLTETQAFDLLRTASQNNHVKLHEVAEQVIFSGESPQWPPARRRP</sequence>
<evidence type="ECO:0000256" key="3">
    <source>
        <dbReference type="ARBA" id="ARBA00023015"/>
    </source>
</evidence>
<evidence type="ECO:0000256" key="1">
    <source>
        <dbReference type="ARBA" id="ARBA00022679"/>
    </source>
</evidence>
<dbReference type="PROSITE" id="PS50921">
    <property type="entry name" value="ANTAR"/>
    <property type="match status" value="1"/>
</dbReference>